<name>A0A9P6JXG2_9FUNG</name>
<dbReference type="AlphaFoldDB" id="A0A9P6JXG2"/>
<feature type="non-terminal residue" evidence="1">
    <location>
        <position position="1"/>
    </location>
</feature>
<reference evidence="1" key="1">
    <citation type="journal article" date="2020" name="Fungal Divers.">
        <title>Resolving the Mortierellaceae phylogeny through synthesis of multi-gene phylogenetics and phylogenomics.</title>
        <authorList>
            <person name="Vandepol N."/>
            <person name="Liber J."/>
            <person name="Desiro A."/>
            <person name="Na H."/>
            <person name="Kennedy M."/>
            <person name="Barry K."/>
            <person name="Grigoriev I.V."/>
            <person name="Miller A.N."/>
            <person name="O'Donnell K."/>
            <person name="Stajich J.E."/>
            <person name="Bonito G."/>
        </authorList>
    </citation>
    <scope>NUCLEOTIDE SEQUENCE</scope>
    <source>
        <strain evidence="1">NRRL 2591</strain>
    </source>
</reference>
<accession>A0A9P6JXG2</accession>
<comment type="caution">
    <text evidence="1">The sequence shown here is derived from an EMBL/GenBank/DDBJ whole genome shotgun (WGS) entry which is preliminary data.</text>
</comment>
<evidence type="ECO:0000313" key="1">
    <source>
        <dbReference type="EMBL" id="KAF9536373.1"/>
    </source>
</evidence>
<evidence type="ECO:0000313" key="2">
    <source>
        <dbReference type="Proteomes" id="UP000723463"/>
    </source>
</evidence>
<keyword evidence="2" id="KW-1185">Reference proteome</keyword>
<dbReference type="EMBL" id="JAAAXW010000766">
    <property type="protein sequence ID" value="KAF9536373.1"/>
    <property type="molecule type" value="Genomic_DNA"/>
</dbReference>
<dbReference type="Proteomes" id="UP000723463">
    <property type="component" value="Unassembled WGS sequence"/>
</dbReference>
<gene>
    <name evidence="1" type="ORF">EC957_011201</name>
</gene>
<sequence length="64" mass="7229">STGDGIPGDTYKVEYFFEHNHKLGSVKQIGSMRKSEAIKLRIKALIMRGMSIYAIMNQLMTDHA</sequence>
<feature type="non-terminal residue" evidence="1">
    <location>
        <position position="64"/>
    </location>
</feature>
<organism evidence="1 2">
    <name type="scientific">Mortierella hygrophila</name>
    <dbReference type="NCBI Taxonomy" id="979708"/>
    <lineage>
        <taxon>Eukaryota</taxon>
        <taxon>Fungi</taxon>
        <taxon>Fungi incertae sedis</taxon>
        <taxon>Mucoromycota</taxon>
        <taxon>Mortierellomycotina</taxon>
        <taxon>Mortierellomycetes</taxon>
        <taxon>Mortierellales</taxon>
        <taxon>Mortierellaceae</taxon>
        <taxon>Mortierella</taxon>
    </lineage>
</organism>
<protein>
    <submittedName>
        <fullName evidence="1">Uncharacterized protein</fullName>
    </submittedName>
</protein>
<proteinExistence type="predicted"/>